<dbReference type="InterPro" id="IPR016181">
    <property type="entry name" value="Acyl_CoA_acyltransferase"/>
</dbReference>
<evidence type="ECO:0000313" key="2">
    <source>
        <dbReference type="EMBL" id="TCO84142.1"/>
    </source>
</evidence>
<dbReference type="Proteomes" id="UP000295711">
    <property type="component" value="Unassembled WGS sequence"/>
</dbReference>
<keyword evidence="3" id="KW-1185">Reference proteome</keyword>
<proteinExistence type="predicted"/>
<evidence type="ECO:0000259" key="1">
    <source>
        <dbReference type="PROSITE" id="PS51186"/>
    </source>
</evidence>
<dbReference type="SUPFAM" id="SSF55729">
    <property type="entry name" value="Acyl-CoA N-acyltransferases (Nat)"/>
    <property type="match status" value="1"/>
</dbReference>
<dbReference type="InterPro" id="IPR000182">
    <property type="entry name" value="GNAT_dom"/>
</dbReference>
<feature type="domain" description="N-acetyltransferase" evidence="1">
    <location>
        <begin position="2"/>
        <end position="154"/>
    </location>
</feature>
<dbReference type="GO" id="GO:0016747">
    <property type="term" value="F:acyltransferase activity, transferring groups other than amino-acyl groups"/>
    <property type="evidence" value="ECO:0007669"/>
    <property type="project" value="InterPro"/>
</dbReference>
<accession>A0A4R2LEG5</accession>
<organism evidence="2 3">
    <name type="scientific">Frisingicoccus caecimuris</name>
    <dbReference type="NCBI Taxonomy" id="1796636"/>
    <lineage>
        <taxon>Bacteria</taxon>
        <taxon>Bacillati</taxon>
        <taxon>Bacillota</taxon>
        <taxon>Clostridia</taxon>
        <taxon>Lachnospirales</taxon>
        <taxon>Lachnospiraceae</taxon>
        <taxon>Frisingicoccus</taxon>
    </lineage>
</organism>
<comment type="caution">
    <text evidence="2">The sequence shown here is derived from an EMBL/GenBank/DDBJ whole genome shotgun (WGS) entry which is preliminary data.</text>
</comment>
<dbReference type="AlphaFoldDB" id="A0A4R2LEG5"/>
<dbReference type="EMBL" id="SLXA01000009">
    <property type="protein sequence ID" value="TCO84142.1"/>
    <property type="molecule type" value="Genomic_DNA"/>
</dbReference>
<gene>
    <name evidence="2" type="ORF">EV212_10934</name>
</gene>
<keyword evidence="2" id="KW-0808">Transferase</keyword>
<dbReference type="PROSITE" id="PS51186">
    <property type="entry name" value="GNAT"/>
    <property type="match status" value="1"/>
</dbReference>
<evidence type="ECO:0000313" key="3">
    <source>
        <dbReference type="Proteomes" id="UP000295711"/>
    </source>
</evidence>
<dbReference type="CDD" id="cd04301">
    <property type="entry name" value="NAT_SF"/>
    <property type="match status" value="1"/>
</dbReference>
<dbReference type="Gene3D" id="3.40.630.30">
    <property type="match status" value="1"/>
</dbReference>
<reference evidence="2 3" key="1">
    <citation type="submission" date="2019-03" db="EMBL/GenBank/DDBJ databases">
        <title>Genomic Encyclopedia of Type Strains, Phase IV (KMG-IV): sequencing the most valuable type-strain genomes for metagenomic binning, comparative biology and taxonomic classification.</title>
        <authorList>
            <person name="Goeker M."/>
        </authorList>
    </citation>
    <scope>NUCLEOTIDE SEQUENCE [LARGE SCALE GENOMIC DNA]</scope>
    <source>
        <strain evidence="2 3">DSM 28559</strain>
    </source>
</reference>
<dbReference type="Pfam" id="PF00583">
    <property type="entry name" value="Acetyltransf_1"/>
    <property type="match status" value="1"/>
</dbReference>
<name>A0A4R2LEG5_9FIRM</name>
<sequence>MVSIRNEEPRDYEIVENITRNAFYNLYMPGCVEHYLVHIMREHQDFIRELDFVLELHDEVIGYIMYTKATLTDEAGNVKNILTFGPLCIEPEYQRRGYGKLLIHHSFEKAVSMGYDTVVILGMPSNYVSSGFVSCKRHNVCVEGDKFPAAMLIRELKPGVLDGRKWYYKDSPVMLVNPEDAKAYDDTLPPKERKYLPSQEEFYIMSHSFVDELSSDESC</sequence>
<protein>
    <submittedName>
        <fullName evidence="2">Putative N-acetyltransferase YhbS</fullName>
    </submittedName>
</protein>
<dbReference type="RefSeq" id="WP_207669095.1">
    <property type="nucleotide sequence ID" value="NZ_JANKAQ010000010.1"/>
</dbReference>